<dbReference type="InterPro" id="IPR041588">
    <property type="entry name" value="Integrase_H2C2"/>
</dbReference>
<dbReference type="Pfam" id="PF17921">
    <property type="entry name" value="Integrase_H2C2"/>
    <property type="match status" value="1"/>
</dbReference>
<dbReference type="Gene3D" id="1.10.340.70">
    <property type="match status" value="1"/>
</dbReference>
<feature type="domain" description="Integrase zinc-binding" evidence="1">
    <location>
        <begin position="36"/>
        <end position="93"/>
    </location>
</feature>
<organism evidence="2 3">
    <name type="scientific">Mucuna pruriens</name>
    <name type="common">Velvet bean</name>
    <name type="synonym">Dolichos pruriens</name>
    <dbReference type="NCBI Taxonomy" id="157652"/>
    <lineage>
        <taxon>Eukaryota</taxon>
        <taxon>Viridiplantae</taxon>
        <taxon>Streptophyta</taxon>
        <taxon>Embryophyta</taxon>
        <taxon>Tracheophyta</taxon>
        <taxon>Spermatophyta</taxon>
        <taxon>Magnoliopsida</taxon>
        <taxon>eudicotyledons</taxon>
        <taxon>Gunneridae</taxon>
        <taxon>Pentapetalae</taxon>
        <taxon>rosids</taxon>
        <taxon>fabids</taxon>
        <taxon>Fabales</taxon>
        <taxon>Fabaceae</taxon>
        <taxon>Papilionoideae</taxon>
        <taxon>50 kb inversion clade</taxon>
        <taxon>NPAAA clade</taxon>
        <taxon>indigoferoid/millettioid clade</taxon>
        <taxon>Phaseoleae</taxon>
        <taxon>Mucuna</taxon>
    </lineage>
</organism>
<keyword evidence="3" id="KW-1185">Reference proteome</keyword>
<dbReference type="Gene3D" id="3.30.420.10">
    <property type="entry name" value="Ribonuclease H-like superfamily/Ribonuclease H"/>
    <property type="match status" value="1"/>
</dbReference>
<reference evidence="2" key="1">
    <citation type="submission" date="2018-05" db="EMBL/GenBank/DDBJ databases">
        <title>Draft genome of Mucuna pruriens seed.</title>
        <authorList>
            <person name="Nnadi N.E."/>
            <person name="Vos R."/>
            <person name="Hasami M.H."/>
            <person name="Devisetty U.K."/>
            <person name="Aguiy J.C."/>
        </authorList>
    </citation>
    <scope>NUCLEOTIDE SEQUENCE [LARGE SCALE GENOMIC DNA]</scope>
    <source>
        <strain evidence="2">JCA_2017</strain>
    </source>
</reference>
<dbReference type="InterPro" id="IPR012337">
    <property type="entry name" value="RNaseH-like_sf"/>
</dbReference>
<feature type="non-terminal residue" evidence="2">
    <location>
        <position position="1"/>
    </location>
</feature>
<dbReference type="PANTHER" id="PTHR35046:SF9">
    <property type="entry name" value="RNA-DIRECTED DNA POLYMERASE"/>
    <property type="match status" value="1"/>
</dbReference>
<name>A0A371GVH4_MUCPR</name>
<dbReference type="STRING" id="157652.A0A371GVH4"/>
<dbReference type="GO" id="GO:0003676">
    <property type="term" value="F:nucleic acid binding"/>
    <property type="evidence" value="ECO:0007669"/>
    <property type="project" value="InterPro"/>
</dbReference>
<dbReference type="AlphaFoldDB" id="A0A371GVH4"/>
<accession>A0A371GVH4</accession>
<evidence type="ECO:0000313" key="3">
    <source>
        <dbReference type="Proteomes" id="UP000257109"/>
    </source>
</evidence>
<dbReference type="SUPFAM" id="SSF53098">
    <property type="entry name" value="Ribonuclease H-like"/>
    <property type="match status" value="1"/>
</dbReference>
<gene>
    <name evidence="2" type="primary">Tf2-6</name>
    <name evidence="2" type="ORF">CR513_23049</name>
</gene>
<evidence type="ECO:0000259" key="1">
    <source>
        <dbReference type="Pfam" id="PF17921"/>
    </source>
</evidence>
<protein>
    <submittedName>
        <fullName evidence="2">Tf2-6</fullName>
    </submittedName>
</protein>
<dbReference type="EMBL" id="QJKJ01004341">
    <property type="protein sequence ID" value="RDX94554.1"/>
    <property type="molecule type" value="Genomic_DNA"/>
</dbReference>
<dbReference type="Proteomes" id="UP000257109">
    <property type="component" value="Unassembled WGS sequence"/>
</dbReference>
<sequence length="199" mass="23296">MMTSKRHINFVPIQPNGGFFRHEGFLFKDKRLFVPKSSIRELLVKETHEGGLMGHYGELKTFETLNEHFYWPHMRRYVHHIYERCLVCRMENSKVSPHGLYTPLPISTSPWVNISTNSILGLPKSKGGRDSIFVVVDRFSKMAHFIPCHKEGVRLHDLPKTIVSNRDSKFHSQFWRSFWSKLGTKLLIYHLSSLNGWTN</sequence>
<dbReference type="PANTHER" id="PTHR35046">
    <property type="entry name" value="ZINC KNUCKLE (CCHC-TYPE) FAMILY PROTEIN"/>
    <property type="match status" value="1"/>
</dbReference>
<dbReference type="InterPro" id="IPR036397">
    <property type="entry name" value="RNaseH_sf"/>
</dbReference>
<evidence type="ECO:0000313" key="2">
    <source>
        <dbReference type="EMBL" id="RDX94554.1"/>
    </source>
</evidence>
<dbReference type="OrthoDB" id="407598at2759"/>
<proteinExistence type="predicted"/>
<comment type="caution">
    <text evidence="2">The sequence shown here is derived from an EMBL/GenBank/DDBJ whole genome shotgun (WGS) entry which is preliminary data.</text>
</comment>